<evidence type="ECO:0000259" key="14">
    <source>
        <dbReference type="Pfam" id="PF02776"/>
    </source>
</evidence>
<evidence type="ECO:0000313" key="16">
    <source>
        <dbReference type="Proteomes" id="UP000824023"/>
    </source>
</evidence>
<dbReference type="PANTHER" id="PTHR18968:SF13">
    <property type="entry name" value="ACETOLACTATE SYNTHASE CATALYTIC SUBUNIT, MITOCHONDRIAL"/>
    <property type="match status" value="1"/>
</dbReference>
<dbReference type="EMBL" id="DXCK01000055">
    <property type="protein sequence ID" value="HIZ01354.1"/>
    <property type="molecule type" value="Genomic_DNA"/>
</dbReference>
<comment type="caution">
    <text evidence="15">The sequence shown here is derived from an EMBL/GenBank/DDBJ whole genome shotgun (WGS) entry which is preliminary data.</text>
</comment>
<keyword evidence="9 11" id="KW-0786">Thiamine pyrophosphate</keyword>
<dbReference type="InterPro" id="IPR029061">
    <property type="entry name" value="THDP-binding"/>
</dbReference>
<dbReference type="CDD" id="cd07035">
    <property type="entry name" value="TPP_PYR_POX_like"/>
    <property type="match status" value="1"/>
</dbReference>
<dbReference type="InterPro" id="IPR045229">
    <property type="entry name" value="TPP_enz"/>
</dbReference>
<keyword evidence="6 11" id="KW-0808">Transferase</keyword>
<evidence type="ECO:0000256" key="8">
    <source>
        <dbReference type="ARBA" id="ARBA00022842"/>
    </source>
</evidence>
<keyword evidence="10 11" id="KW-0100">Branched-chain amino acid biosynthesis</keyword>
<evidence type="ECO:0000256" key="5">
    <source>
        <dbReference type="ARBA" id="ARBA00022605"/>
    </source>
</evidence>
<dbReference type="EC" id="2.2.1.6" evidence="4 11"/>
<evidence type="ECO:0000259" key="12">
    <source>
        <dbReference type="Pfam" id="PF00205"/>
    </source>
</evidence>
<dbReference type="GO" id="GO:0009099">
    <property type="term" value="P:L-valine biosynthetic process"/>
    <property type="evidence" value="ECO:0007669"/>
    <property type="project" value="TreeGrafter"/>
</dbReference>
<dbReference type="AlphaFoldDB" id="A0A9D2A546"/>
<feature type="domain" description="Thiamine pyrophosphate enzyme TPP-binding" evidence="13">
    <location>
        <begin position="396"/>
        <end position="542"/>
    </location>
</feature>
<keyword evidence="8 11" id="KW-0460">Magnesium</keyword>
<sequence>MSNESKNFITGAEALMRSLEAQGVDTLFGYPGGSIMPVFDALYDHRDRLKHILVRHEQGATHAAQGYARVSGKVGVCLVTSGPGATNTITGIADAMIDSTPIVVIAGQVGTGFLGTDAFQEVDLVGITQPISKWSYQIRRAEDVAWAIARAFYIARSGRPGPVVLDFAKNAQTDKTAYNTVKVDYIRSYVPVPETDEESIRQAADLINNAQRPLVLVGQGVELGHAQTELRTFIERAGLPAARTLLGLSALPTDHPLNKGMLGMHGNLGPNINTNKCDILIAVGMRFDDRVTGNVATYARQAKVIHFDIDPAEINKNIRVDVAVLGNCKQTLPAVTALLRPATHEEWLASFRPYEEVEAEKVIRPELQPSGGMLSMGEVVRAVSDATHDEAILVTDVGQNQMMSARYFRYKEPRSIVTSGGLGTMGFGMPAAIGATFGRPDRTVCVFMGDGGFQMNLQELGTIMEQQAPVKMIMLNNNFLGNVRQWQAMFFNRRYSFTPMLNPDYLQIAAAYGIPARRVMTREELREAVNEMLSTDGPFLLEACVVEEGNVLPMTPPGGSVNQMLLEC</sequence>
<evidence type="ECO:0000256" key="1">
    <source>
        <dbReference type="ARBA" id="ARBA00004974"/>
    </source>
</evidence>
<comment type="similarity">
    <text evidence="3 11">Belongs to the TPP enzyme family.</text>
</comment>
<evidence type="ECO:0000259" key="13">
    <source>
        <dbReference type="Pfam" id="PF02775"/>
    </source>
</evidence>
<comment type="pathway">
    <text evidence="1 11">Amino-acid biosynthesis; L-isoleucine biosynthesis; L-isoleucine from 2-oxobutanoate: step 1/4.</text>
</comment>
<dbReference type="InterPro" id="IPR039368">
    <property type="entry name" value="AHAS_TPP"/>
</dbReference>
<dbReference type="SUPFAM" id="SSF52518">
    <property type="entry name" value="Thiamin diphosphate-binding fold (THDP-binding)"/>
    <property type="match status" value="2"/>
</dbReference>
<dbReference type="Gene3D" id="3.40.50.1220">
    <property type="entry name" value="TPP-binding domain"/>
    <property type="match status" value="1"/>
</dbReference>
<accession>A0A9D2A546</accession>
<comment type="catalytic activity">
    <reaction evidence="11">
        <text>2 pyruvate + H(+) = (2S)-2-acetolactate + CO2</text>
        <dbReference type="Rhea" id="RHEA:25249"/>
        <dbReference type="ChEBI" id="CHEBI:15361"/>
        <dbReference type="ChEBI" id="CHEBI:15378"/>
        <dbReference type="ChEBI" id="CHEBI:16526"/>
        <dbReference type="ChEBI" id="CHEBI:58476"/>
        <dbReference type="EC" id="2.2.1.6"/>
    </reaction>
</comment>
<dbReference type="FunFam" id="3.40.50.970:FF:000007">
    <property type="entry name" value="Acetolactate synthase"/>
    <property type="match status" value="1"/>
</dbReference>
<dbReference type="GO" id="GO:0009097">
    <property type="term" value="P:isoleucine biosynthetic process"/>
    <property type="evidence" value="ECO:0007669"/>
    <property type="project" value="TreeGrafter"/>
</dbReference>
<dbReference type="Pfam" id="PF00205">
    <property type="entry name" value="TPP_enzyme_M"/>
    <property type="match status" value="1"/>
</dbReference>
<comment type="cofactor">
    <cofactor evidence="11">
        <name>Mg(2+)</name>
        <dbReference type="ChEBI" id="CHEBI:18420"/>
    </cofactor>
    <text evidence="11">Binds 1 Mg(2+) ion per subunit.</text>
</comment>
<evidence type="ECO:0000256" key="9">
    <source>
        <dbReference type="ARBA" id="ARBA00023052"/>
    </source>
</evidence>
<evidence type="ECO:0000256" key="2">
    <source>
        <dbReference type="ARBA" id="ARBA00005025"/>
    </source>
</evidence>
<evidence type="ECO:0000256" key="10">
    <source>
        <dbReference type="ARBA" id="ARBA00023304"/>
    </source>
</evidence>
<proteinExistence type="inferred from homology"/>
<dbReference type="Gene3D" id="3.40.50.970">
    <property type="match status" value="2"/>
</dbReference>
<reference evidence="15" key="2">
    <citation type="submission" date="2021-04" db="EMBL/GenBank/DDBJ databases">
        <authorList>
            <person name="Gilroy R."/>
        </authorList>
    </citation>
    <scope>NUCLEOTIDE SEQUENCE</scope>
    <source>
        <strain evidence="15">ChiHjej12B11-24981</strain>
    </source>
</reference>
<dbReference type="Proteomes" id="UP000824023">
    <property type="component" value="Unassembled WGS sequence"/>
</dbReference>
<dbReference type="GO" id="GO:0000287">
    <property type="term" value="F:magnesium ion binding"/>
    <property type="evidence" value="ECO:0007669"/>
    <property type="project" value="UniProtKB-UniRule"/>
</dbReference>
<dbReference type="CDD" id="cd02015">
    <property type="entry name" value="TPP_AHAS"/>
    <property type="match status" value="1"/>
</dbReference>
<evidence type="ECO:0000256" key="7">
    <source>
        <dbReference type="ARBA" id="ARBA00022723"/>
    </source>
</evidence>
<dbReference type="SUPFAM" id="SSF52467">
    <property type="entry name" value="DHS-like NAD/FAD-binding domain"/>
    <property type="match status" value="1"/>
</dbReference>
<dbReference type="InterPro" id="IPR012846">
    <property type="entry name" value="Acetolactate_synth_lsu"/>
</dbReference>
<name>A0A9D2A546_9BACE</name>
<comment type="cofactor">
    <cofactor evidence="11">
        <name>thiamine diphosphate</name>
        <dbReference type="ChEBI" id="CHEBI:58937"/>
    </cofactor>
    <text evidence="11">Binds 1 thiamine pyrophosphate per subunit.</text>
</comment>
<dbReference type="InterPro" id="IPR029035">
    <property type="entry name" value="DHS-like_NAD/FAD-binding_dom"/>
</dbReference>
<dbReference type="Pfam" id="PF02775">
    <property type="entry name" value="TPP_enzyme_C"/>
    <property type="match status" value="1"/>
</dbReference>
<dbReference type="InterPro" id="IPR012001">
    <property type="entry name" value="Thiamin_PyroP_enz_TPP-bd_dom"/>
</dbReference>
<evidence type="ECO:0000256" key="3">
    <source>
        <dbReference type="ARBA" id="ARBA00007812"/>
    </source>
</evidence>
<keyword evidence="7 11" id="KW-0479">Metal-binding</keyword>
<dbReference type="GO" id="GO:0005948">
    <property type="term" value="C:acetolactate synthase complex"/>
    <property type="evidence" value="ECO:0007669"/>
    <property type="project" value="TreeGrafter"/>
</dbReference>
<evidence type="ECO:0000256" key="6">
    <source>
        <dbReference type="ARBA" id="ARBA00022679"/>
    </source>
</evidence>
<dbReference type="FunFam" id="3.40.50.1220:FF:000008">
    <property type="entry name" value="Acetolactate synthase"/>
    <property type="match status" value="1"/>
</dbReference>
<dbReference type="InterPro" id="IPR012000">
    <property type="entry name" value="Thiamin_PyroP_enz_cen_dom"/>
</dbReference>
<gene>
    <name evidence="15" type="primary">ilvB</name>
    <name evidence="15" type="ORF">H9819_03760</name>
</gene>
<dbReference type="InterPro" id="IPR011766">
    <property type="entry name" value="TPP_enzyme_TPP-bd"/>
</dbReference>
<dbReference type="GO" id="GO:0003984">
    <property type="term" value="F:acetolactate synthase activity"/>
    <property type="evidence" value="ECO:0007669"/>
    <property type="project" value="UniProtKB-EC"/>
</dbReference>
<dbReference type="Pfam" id="PF02776">
    <property type="entry name" value="TPP_enzyme_N"/>
    <property type="match status" value="1"/>
</dbReference>
<evidence type="ECO:0000256" key="11">
    <source>
        <dbReference type="RuleBase" id="RU003591"/>
    </source>
</evidence>
<organism evidence="15 16">
    <name type="scientific">Candidatus Bacteroides merdipullorum</name>
    <dbReference type="NCBI Taxonomy" id="2838474"/>
    <lineage>
        <taxon>Bacteria</taxon>
        <taxon>Pseudomonadati</taxon>
        <taxon>Bacteroidota</taxon>
        <taxon>Bacteroidia</taxon>
        <taxon>Bacteroidales</taxon>
        <taxon>Bacteroidaceae</taxon>
        <taxon>Bacteroides</taxon>
    </lineage>
</organism>
<reference evidence="15" key="1">
    <citation type="journal article" date="2021" name="PeerJ">
        <title>Extensive microbial diversity within the chicken gut microbiome revealed by metagenomics and culture.</title>
        <authorList>
            <person name="Gilroy R."/>
            <person name="Ravi A."/>
            <person name="Getino M."/>
            <person name="Pursley I."/>
            <person name="Horton D.L."/>
            <person name="Alikhan N.F."/>
            <person name="Baker D."/>
            <person name="Gharbi K."/>
            <person name="Hall N."/>
            <person name="Watson M."/>
            <person name="Adriaenssens E.M."/>
            <person name="Foster-Nyarko E."/>
            <person name="Jarju S."/>
            <person name="Secka A."/>
            <person name="Antonio M."/>
            <person name="Oren A."/>
            <person name="Chaudhuri R.R."/>
            <person name="La Ragione R."/>
            <person name="Hildebrand F."/>
            <person name="Pallen M.J."/>
        </authorList>
    </citation>
    <scope>NUCLEOTIDE SEQUENCE</scope>
    <source>
        <strain evidence="15">ChiHjej12B11-24981</strain>
    </source>
</reference>
<dbReference type="PANTHER" id="PTHR18968">
    <property type="entry name" value="THIAMINE PYROPHOSPHATE ENZYMES"/>
    <property type="match status" value="1"/>
</dbReference>
<evidence type="ECO:0000256" key="4">
    <source>
        <dbReference type="ARBA" id="ARBA00013145"/>
    </source>
</evidence>
<dbReference type="NCBIfam" id="TIGR00118">
    <property type="entry name" value="acolac_lg"/>
    <property type="match status" value="1"/>
</dbReference>
<keyword evidence="5 11" id="KW-0028">Amino-acid biosynthesis</keyword>
<comment type="pathway">
    <text evidence="2 11">Amino-acid biosynthesis; L-valine biosynthesis; L-valine from pyruvate: step 1/4.</text>
</comment>
<feature type="domain" description="Thiamine pyrophosphate enzyme central" evidence="12">
    <location>
        <begin position="200"/>
        <end position="334"/>
    </location>
</feature>
<protein>
    <recommendedName>
        <fullName evidence="4 11">Acetolactate synthase</fullName>
        <ecNumber evidence="4 11">2.2.1.6</ecNumber>
    </recommendedName>
</protein>
<feature type="domain" description="Thiamine pyrophosphate enzyme N-terminal TPP-binding" evidence="14">
    <location>
        <begin position="10"/>
        <end position="125"/>
    </location>
</feature>
<dbReference type="GO" id="GO:0030976">
    <property type="term" value="F:thiamine pyrophosphate binding"/>
    <property type="evidence" value="ECO:0007669"/>
    <property type="project" value="UniProtKB-UniRule"/>
</dbReference>
<dbReference type="GO" id="GO:0050660">
    <property type="term" value="F:flavin adenine dinucleotide binding"/>
    <property type="evidence" value="ECO:0007669"/>
    <property type="project" value="InterPro"/>
</dbReference>
<evidence type="ECO:0000313" key="15">
    <source>
        <dbReference type="EMBL" id="HIZ01354.1"/>
    </source>
</evidence>